<gene>
    <name evidence="3" type="ORF">ACFQKE_12685</name>
</gene>
<dbReference type="InterPro" id="IPR000073">
    <property type="entry name" value="AB_hydrolase_1"/>
</dbReference>
<dbReference type="SUPFAM" id="SSF53474">
    <property type="entry name" value="alpha/beta-Hydrolases"/>
    <property type="match status" value="1"/>
</dbReference>
<dbReference type="GO" id="GO:0016787">
    <property type="term" value="F:hydrolase activity"/>
    <property type="evidence" value="ECO:0007669"/>
    <property type="project" value="UniProtKB-KW"/>
</dbReference>
<evidence type="ECO:0000313" key="3">
    <source>
        <dbReference type="EMBL" id="MFC7256140.1"/>
    </source>
</evidence>
<dbReference type="InterPro" id="IPR050266">
    <property type="entry name" value="AB_hydrolase_sf"/>
</dbReference>
<name>A0ABD6A0D8_9EURY</name>
<proteinExistence type="predicted"/>
<organism evidence="3 4">
    <name type="scientific">Haloplanus litoreus</name>
    <dbReference type="NCBI Taxonomy" id="767515"/>
    <lineage>
        <taxon>Archaea</taxon>
        <taxon>Methanobacteriati</taxon>
        <taxon>Methanobacteriota</taxon>
        <taxon>Stenosarchaea group</taxon>
        <taxon>Halobacteria</taxon>
        <taxon>Halobacteriales</taxon>
        <taxon>Haloferacaceae</taxon>
        <taxon>Haloplanus</taxon>
    </lineage>
</organism>
<dbReference type="RefSeq" id="WP_379704691.1">
    <property type="nucleotide sequence ID" value="NZ_JBHTAT010000001.1"/>
</dbReference>
<dbReference type="PANTHER" id="PTHR43798">
    <property type="entry name" value="MONOACYLGLYCEROL LIPASE"/>
    <property type="match status" value="1"/>
</dbReference>
<evidence type="ECO:0000256" key="1">
    <source>
        <dbReference type="ARBA" id="ARBA00022801"/>
    </source>
</evidence>
<dbReference type="EMBL" id="JBHTAT010000001">
    <property type="protein sequence ID" value="MFC7256140.1"/>
    <property type="molecule type" value="Genomic_DNA"/>
</dbReference>
<dbReference type="InterPro" id="IPR029058">
    <property type="entry name" value="AB_hydrolase_fold"/>
</dbReference>
<dbReference type="PRINTS" id="PR00111">
    <property type="entry name" value="ABHYDROLASE"/>
</dbReference>
<dbReference type="GeneID" id="96954521"/>
<reference evidence="3 4" key="1">
    <citation type="journal article" date="2019" name="Int. J. Syst. Evol. Microbiol.">
        <title>The Global Catalogue of Microorganisms (GCM) 10K type strain sequencing project: providing services to taxonomists for standard genome sequencing and annotation.</title>
        <authorList>
            <consortium name="The Broad Institute Genomics Platform"/>
            <consortium name="The Broad Institute Genome Sequencing Center for Infectious Disease"/>
            <person name="Wu L."/>
            <person name="Ma J."/>
        </authorList>
    </citation>
    <scope>NUCLEOTIDE SEQUENCE [LARGE SCALE GENOMIC DNA]</scope>
    <source>
        <strain evidence="3 4">GX21</strain>
    </source>
</reference>
<accession>A0ABD6A0D8</accession>
<keyword evidence="4" id="KW-1185">Reference proteome</keyword>
<dbReference type="PANTHER" id="PTHR43798:SF31">
    <property type="entry name" value="AB HYDROLASE SUPERFAMILY PROTEIN YCLE"/>
    <property type="match status" value="1"/>
</dbReference>
<evidence type="ECO:0000313" key="4">
    <source>
        <dbReference type="Proteomes" id="UP001596434"/>
    </source>
</evidence>
<dbReference type="Proteomes" id="UP001596434">
    <property type="component" value="Unassembled WGS sequence"/>
</dbReference>
<dbReference type="Gene3D" id="3.40.50.1820">
    <property type="entry name" value="alpha/beta hydrolase"/>
    <property type="match status" value="1"/>
</dbReference>
<dbReference type="AlphaFoldDB" id="A0ABD6A0D8"/>
<comment type="caution">
    <text evidence="3">The sequence shown here is derived from an EMBL/GenBank/DDBJ whole genome shotgun (WGS) entry which is preliminary data.</text>
</comment>
<feature type="domain" description="AB hydrolase-1" evidence="2">
    <location>
        <begin position="22"/>
        <end position="257"/>
    </location>
</feature>
<sequence length="270" mass="29928">MTHFETGDGVPIYYEDHGEGEPILLIHGWTMNSTYWWQHNVDALAADHRVVAMDLRGHGQSGKTDAGHTLAQYARDVRDLLDHLDLTGVTPVGWSMGTAVLLNYVDQFGTDRLSGAVFVDQSPKFHTDGEWTHGLLGEFSGEAAAELATNLEYNRPSAAKPFIQSMFADTVDDGTVDEMYAETTKTPTSVTRDIFLDMTYSDLRPVLGDVDVPVLLLYGERSDIFPTDVGAWLEGEIPDATHVPFEESGHCPFWEEPDRFNEEVAAFVDG</sequence>
<evidence type="ECO:0000259" key="2">
    <source>
        <dbReference type="Pfam" id="PF00561"/>
    </source>
</evidence>
<dbReference type="Pfam" id="PF00561">
    <property type="entry name" value="Abhydrolase_1"/>
    <property type="match status" value="1"/>
</dbReference>
<keyword evidence="1 3" id="KW-0378">Hydrolase</keyword>
<protein>
    <submittedName>
        <fullName evidence="3">Alpha/beta fold hydrolase</fullName>
    </submittedName>
</protein>